<evidence type="ECO:0000256" key="1">
    <source>
        <dbReference type="SAM" id="MobiDB-lite"/>
    </source>
</evidence>
<organism evidence="3 4">
    <name type="scientific">Armillaria solidipes</name>
    <dbReference type="NCBI Taxonomy" id="1076256"/>
    <lineage>
        <taxon>Eukaryota</taxon>
        <taxon>Fungi</taxon>
        <taxon>Dikarya</taxon>
        <taxon>Basidiomycota</taxon>
        <taxon>Agaricomycotina</taxon>
        <taxon>Agaricomycetes</taxon>
        <taxon>Agaricomycetidae</taxon>
        <taxon>Agaricales</taxon>
        <taxon>Marasmiineae</taxon>
        <taxon>Physalacriaceae</taxon>
        <taxon>Armillaria</taxon>
    </lineage>
</organism>
<feature type="region of interest" description="Disordered" evidence="1">
    <location>
        <begin position="1"/>
        <end position="127"/>
    </location>
</feature>
<evidence type="ECO:0000259" key="2">
    <source>
        <dbReference type="Pfam" id="PF20415"/>
    </source>
</evidence>
<dbReference type="AlphaFoldDB" id="A0A2H3BRC6"/>
<protein>
    <recommendedName>
        <fullName evidence="2">DUF6699 domain-containing protein</fullName>
    </recommendedName>
</protein>
<gene>
    <name evidence="3" type="ORF">ARMSODRAFT_1082636</name>
</gene>
<keyword evidence="4" id="KW-1185">Reference proteome</keyword>
<dbReference type="EMBL" id="KZ293422">
    <property type="protein sequence ID" value="PBK72160.1"/>
    <property type="molecule type" value="Genomic_DNA"/>
</dbReference>
<feature type="compositionally biased region" description="Basic residues" evidence="1">
    <location>
        <begin position="74"/>
        <end position="85"/>
    </location>
</feature>
<feature type="domain" description="DUF6699" evidence="2">
    <location>
        <begin position="194"/>
        <end position="331"/>
    </location>
</feature>
<evidence type="ECO:0000313" key="3">
    <source>
        <dbReference type="EMBL" id="PBK72160.1"/>
    </source>
</evidence>
<name>A0A2H3BRC6_9AGAR</name>
<dbReference type="STRING" id="1076256.A0A2H3BRC6"/>
<dbReference type="Proteomes" id="UP000218334">
    <property type="component" value="Unassembled WGS sequence"/>
</dbReference>
<feature type="compositionally biased region" description="Low complexity" evidence="1">
    <location>
        <begin position="32"/>
        <end position="72"/>
    </location>
</feature>
<proteinExistence type="predicted"/>
<accession>A0A2H3BRC6</accession>
<evidence type="ECO:0000313" key="4">
    <source>
        <dbReference type="Proteomes" id="UP000218334"/>
    </source>
</evidence>
<dbReference type="InterPro" id="IPR046522">
    <property type="entry name" value="DUF6699"/>
</dbReference>
<dbReference type="Pfam" id="PF20415">
    <property type="entry name" value="DUF6699"/>
    <property type="match status" value="1"/>
</dbReference>
<feature type="compositionally biased region" description="Low complexity" evidence="1">
    <location>
        <begin position="110"/>
        <end position="123"/>
    </location>
</feature>
<reference evidence="4" key="1">
    <citation type="journal article" date="2017" name="Nat. Ecol. Evol.">
        <title>Genome expansion and lineage-specific genetic innovations in the forest pathogenic fungi Armillaria.</title>
        <authorList>
            <person name="Sipos G."/>
            <person name="Prasanna A.N."/>
            <person name="Walter M.C."/>
            <person name="O'Connor E."/>
            <person name="Balint B."/>
            <person name="Krizsan K."/>
            <person name="Kiss B."/>
            <person name="Hess J."/>
            <person name="Varga T."/>
            <person name="Slot J."/>
            <person name="Riley R."/>
            <person name="Boka B."/>
            <person name="Rigling D."/>
            <person name="Barry K."/>
            <person name="Lee J."/>
            <person name="Mihaltcheva S."/>
            <person name="LaButti K."/>
            <person name="Lipzen A."/>
            <person name="Waldron R."/>
            <person name="Moloney N.M."/>
            <person name="Sperisen C."/>
            <person name="Kredics L."/>
            <person name="Vagvoelgyi C."/>
            <person name="Patrignani A."/>
            <person name="Fitzpatrick D."/>
            <person name="Nagy I."/>
            <person name="Doyle S."/>
            <person name="Anderson J.B."/>
            <person name="Grigoriev I.V."/>
            <person name="Gueldener U."/>
            <person name="Muensterkoetter M."/>
            <person name="Nagy L.G."/>
        </authorList>
    </citation>
    <scope>NUCLEOTIDE SEQUENCE [LARGE SCALE GENOMIC DNA]</scope>
    <source>
        <strain evidence="4">28-4</strain>
    </source>
</reference>
<sequence length="355" mass="39595">MAQRVNDGGHPGMGHPRERRRTRIYDMPQPNSSVISNSSSQSSRSSSRSSHSSGSSSDWSDSGYGSASSSSSAPHRRSIHHHWHVHPRDGQGLGLPELIPYTPSAGAETPVIPDSSTSSPIIPHAGSETPDPFLPQGAHRCIYHGHTLPASRCPTPVLNAPRPDDIIDSFHPHLQQYYHPNSTNTSGFIHVPSLQWDIIYPPSRARYLPGRSIIQHPHYMGAACAPPTVRRIHLTSTHECLSFWMSPDRWGPIILDDPHPPTVHRVLEKIYDYLRQPLDQQDIAAVLSTPINRTRINEARRSRLHDTAGMHLYGGYVRSDVLGGHRRFFGCRMSIQDGIWRASVDFIPGPVLRLW</sequence>